<evidence type="ECO:0000256" key="1">
    <source>
        <dbReference type="ARBA" id="ARBA00022801"/>
    </source>
</evidence>
<dbReference type="PANTHER" id="PTHR48081">
    <property type="entry name" value="AB HYDROLASE SUPERFAMILY PROTEIN C4A8.06C"/>
    <property type="match status" value="1"/>
</dbReference>
<keyword evidence="4" id="KW-1185">Reference proteome</keyword>
<gene>
    <name evidence="3" type="ORF">EHS25_000793</name>
</gene>
<dbReference type="SUPFAM" id="SSF53474">
    <property type="entry name" value="alpha/beta-Hydrolases"/>
    <property type="match status" value="1"/>
</dbReference>
<comment type="caution">
    <text evidence="3">The sequence shown here is derived from an EMBL/GenBank/DDBJ whole genome shotgun (WGS) entry which is preliminary data.</text>
</comment>
<dbReference type="STRING" id="1890683.A0A427YX97"/>
<dbReference type="InterPro" id="IPR013094">
    <property type="entry name" value="AB_hydrolase_3"/>
</dbReference>
<dbReference type="EMBL" id="RSCD01000001">
    <property type="protein sequence ID" value="RSH95701.1"/>
    <property type="molecule type" value="Genomic_DNA"/>
</dbReference>
<accession>A0A427YX97</accession>
<keyword evidence="1" id="KW-0378">Hydrolase</keyword>
<name>A0A427YX97_9TREE</name>
<evidence type="ECO:0000313" key="4">
    <source>
        <dbReference type="Proteomes" id="UP000279259"/>
    </source>
</evidence>
<dbReference type="Pfam" id="PF07859">
    <property type="entry name" value="Abhydrolase_3"/>
    <property type="match status" value="1"/>
</dbReference>
<dbReference type="OrthoDB" id="2578778at2759"/>
<reference evidence="3 4" key="1">
    <citation type="submission" date="2018-11" db="EMBL/GenBank/DDBJ databases">
        <title>Genome sequence of Saitozyma podzolica DSM 27192.</title>
        <authorList>
            <person name="Aliyu H."/>
            <person name="Gorte O."/>
            <person name="Ochsenreither K."/>
        </authorList>
    </citation>
    <scope>NUCLEOTIDE SEQUENCE [LARGE SCALE GENOMIC DNA]</scope>
    <source>
        <strain evidence="3 4">DSM 27192</strain>
    </source>
</reference>
<proteinExistence type="predicted"/>
<evidence type="ECO:0000313" key="3">
    <source>
        <dbReference type="EMBL" id="RSH95701.1"/>
    </source>
</evidence>
<feature type="domain" description="Alpha/beta hydrolase fold-3" evidence="2">
    <location>
        <begin position="47"/>
        <end position="136"/>
    </location>
</feature>
<organism evidence="3 4">
    <name type="scientific">Saitozyma podzolica</name>
    <dbReference type="NCBI Taxonomy" id="1890683"/>
    <lineage>
        <taxon>Eukaryota</taxon>
        <taxon>Fungi</taxon>
        <taxon>Dikarya</taxon>
        <taxon>Basidiomycota</taxon>
        <taxon>Agaricomycotina</taxon>
        <taxon>Tremellomycetes</taxon>
        <taxon>Tremellales</taxon>
        <taxon>Trimorphomycetaceae</taxon>
        <taxon>Saitozyma</taxon>
    </lineage>
</organism>
<dbReference type="Gene3D" id="3.40.50.1820">
    <property type="entry name" value="alpha/beta hydrolase"/>
    <property type="match status" value="1"/>
</dbReference>
<dbReference type="InterPro" id="IPR029058">
    <property type="entry name" value="AB_hydrolase_fold"/>
</dbReference>
<dbReference type="InterPro" id="IPR050300">
    <property type="entry name" value="GDXG_lipolytic_enzyme"/>
</dbReference>
<dbReference type="AlphaFoldDB" id="A0A427YX97"/>
<dbReference type="Proteomes" id="UP000279259">
    <property type="component" value="Unassembled WGS sequence"/>
</dbReference>
<evidence type="ECO:0000259" key="2">
    <source>
        <dbReference type="Pfam" id="PF07859"/>
    </source>
</evidence>
<protein>
    <recommendedName>
        <fullName evidence="2">Alpha/beta hydrolase fold-3 domain-containing protein</fullName>
    </recommendedName>
</protein>
<sequence length="137" mass="15471">MARPLYDYPVPSNFSEHVFKTVEGVEIKLRIWPADEASDGRPRPWVWYAHGGAWFFGKPQLPNAWVVPGLRSRGYHVVGIGYRKCPQVWLKDIIDDGMDAWLWCRDNLEGILGETAVDIDRYVLSGESAGGNIALLV</sequence>
<dbReference type="GO" id="GO:0016787">
    <property type="term" value="F:hydrolase activity"/>
    <property type="evidence" value="ECO:0007669"/>
    <property type="project" value="UniProtKB-KW"/>
</dbReference>